<reference evidence="2 3" key="1">
    <citation type="submission" date="2017-09" db="EMBL/GenBank/DDBJ databases">
        <authorList>
            <person name="Ehlers B."/>
            <person name="Leendertz F.H."/>
        </authorList>
    </citation>
    <scope>NUCLEOTIDE SEQUENCE [LARGE SCALE GENOMIC DNA]</scope>
    <source>
        <strain evidence="2 3">CGMCC 1.10978</strain>
    </source>
</reference>
<name>A0A286D2L7_9GAMM</name>
<organism evidence="2 3">
    <name type="scientific">Pseudoxanthomonas wuyuanensis</name>
    <dbReference type="NCBI Taxonomy" id="1073196"/>
    <lineage>
        <taxon>Bacteria</taxon>
        <taxon>Pseudomonadati</taxon>
        <taxon>Pseudomonadota</taxon>
        <taxon>Gammaproteobacteria</taxon>
        <taxon>Lysobacterales</taxon>
        <taxon>Lysobacteraceae</taxon>
        <taxon>Pseudoxanthomonas</taxon>
    </lineage>
</organism>
<feature type="chain" id="PRO_5012448221" evidence="1">
    <location>
        <begin position="21"/>
        <end position="70"/>
    </location>
</feature>
<evidence type="ECO:0000256" key="1">
    <source>
        <dbReference type="SAM" id="SignalP"/>
    </source>
</evidence>
<dbReference type="RefSeq" id="WP_097120926.1">
    <property type="nucleotide sequence ID" value="NZ_OCND01000002.1"/>
</dbReference>
<keyword evidence="3" id="KW-1185">Reference proteome</keyword>
<accession>A0A286D2L7</accession>
<gene>
    <name evidence="2" type="ORF">SAMN06296416_102140</name>
</gene>
<evidence type="ECO:0000313" key="2">
    <source>
        <dbReference type="EMBL" id="SOD52905.1"/>
    </source>
</evidence>
<dbReference type="AlphaFoldDB" id="A0A286D2L7"/>
<evidence type="ECO:0000313" key="3">
    <source>
        <dbReference type="Proteomes" id="UP000219374"/>
    </source>
</evidence>
<sequence length="70" mass="7220">MSLVKFLWPSIALAAALSLAACGSGRSKAEAPPLGETFGAEDTYSRSYPVAPAIACEATRRALLGQGYST</sequence>
<protein>
    <submittedName>
        <fullName evidence="2">Uncharacterized protein</fullName>
    </submittedName>
</protein>
<keyword evidence="1" id="KW-0732">Signal</keyword>
<dbReference type="OrthoDB" id="8588389at2"/>
<proteinExistence type="predicted"/>
<dbReference type="PROSITE" id="PS51257">
    <property type="entry name" value="PROKAR_LIPOPROTEIN"/>
    <property type="match status" value="1"/>
</dbReference>
<dbReference type="EMBL" id="OCND01000002">
    <property type="protein sequence ID" value="SOD52905.1"/>
    <property type="molecule type" value="Genomic_DNA"/>
</dbReference>
<feature type="signal peptide" evidence="1">
    <location>
        <begin position="1"/>
        <end position="20"/>
    </location>
</feature>
<dbReference type="Proteomes" id="UP000219374">
    <property type="component" value="Unassembled WGS sequence"/>
</dbReference>